<keyword evidence="5" id="KW-1185">Reference proteome</keyword>
<feature type="compositionally biased region" description="Basic and acidic residues" evidence="1">
    <location>
        <begin position="159"/>
        <end position="169"/>
    </location>
</feature>
<feature type="compositionally biased region" description="Polar residues" evidence="1">
    <location>
        <begin position="110"/>
        <end position="124"/>
    </location>
</feature>
<keyword evidence="4" id="KW-0808">Transferase</keyword>
<dbReference type="AlphaFoldDB" id="A0A5C0VDX4"/>
<feature type="compositionally biased region" description="Basic and acidic residues" evidence="1">
    <location>
        <begin position="127"/>
        <end position="139"/>
    </location>
</feature>
<feature type="region of interest" description="Disordered" evidence="1">
    <location>
        <begin position="452"/>
        <end position="528"/>
    </location>
</feature>
<name>A0A5C0VDX4_9SPHI</name>
<dbReference type="KEGG" id="pej:FYC62_00530"/>
<gene>
    <name evidence="4" type="ORF">FYC62_00530</name>
</gene>
<feature type="compositionally biased region" description="Basic and acidic residues" evidence="1">
    <location>
        <begin position="425"/>
        <end position="443"/>
    </location>
</feature>
<dbReference type="InterPro" id="IPR028098">
    <property type="entry name" value="Glyco_trans_4-like_N"/>
</dbReference>
<reference evidence="4 5" key="1">
    <citation type="submission" date="2019-08" db="EMBL/GenBank/DDBJ databases">
        <title>Pedobacter sp. nov., isolated from Han river, South Korea.</title>
        <authorList>
            <person name="Lee D.-H."/>
            <person name="Kim Y.-S."/>
            <person name="Hwang E.-M."/>
            <person name="Le Tran T.C."/>
            <person name="Cha C.-J."/>
        </authorList>
    </citation>
    <scope>NUCLEOTIDE SEQUENCE [LARGE SCALE GENOMIC DNA]</scope>
    <source>
        <strain evidence="4 5">CJ43</strain>
    </source>
</reference>
<dbReference type="PANTHER" id="PTHR12526">
    <property type="entry name" value="GLYCOSYLTRANSFERASE"/>
    <property type="match status" value="1"/>
</dbReference>
<proteinExistence type="predicted"/>
<feature type="compositionally biased region" description="Basic and acidic residues" evidence="1">
    <location>
        <begin position="34"/>
        <end position="49"/>
    </location>
</feature>
<dbReference type="Pfam" id="PF13439">
    <property type="entry name" value="Glyco_transf_4"/>
    <property type="match status" value="1"/>
</dbReference>
<organism evidence="4 5">
    <name type="scientific">Pedobacter aquae</name>
    <dbReference type="NCBI Taxonomy" id="2605747"/>
    <lineage>
        <taxon>Bacteria</taxon>
        <taxon>Pseudomonadati</taxon>
        <taxon>Bacteroidota</taxon>
        <taxon>Sphingobacteriia</taxon>
        <taxon>Sphingobacteriales</taxon>
        <taxon>Sphingobacteriaceae</taxon>
        <taxon>Pedobacter</taxon>
    </lineage>
</organism>
<dbReference type="InterPro" id="IPR001296">
    <property type="entry name" value="Glyco_trans_1"/>
</dbReference>
<feature type="compositionally biased region" description="Polar residues" evidence="1">
    <location>
        <begin position="79"/>
        <end position="93"/>
    </location>
</feature>
<dbReference type="Proteomes" id="UP000323653">
    <property type="component" value="Chromosome"/>
</dbReference>
<accession>A0A5C0VDX4</accession>
<dbReference type="EMBL" id="CP043329">
    <property type="protein sequence ID" value="QEK50317.1"/>
    <property type="molecule type" value="Genomic_DNA"/>
</dbReference>
<dbReference type="SUPFAM" id="SSF53756">
    <property type="entry name" value="UDP-Glycosyltransferase/glycogen phosphorylase"/>
    <property type="match status" value="2"/>
</dbReference>
<feature type="compositionally biased region" description="Basic and acidic residues" evidence="1">
    <location>
        <begin position="96"/>
        <end position="108"/>
    </location>
</feature>
<evidence type="ECO:0000259" key="3">
    <source>
        <dbReference type="Pfam" id="PF13439"/>
    </source>
</evidence>
<feature type="region of interest" description="Disordered" evidence="1">
    <location>
        <begin position="425"/>
        <end position="444"/>
    </location>
</feature>
<feature type="compositionally biased region" description="Polar residues" evidence="1">
    <location>
        <begin position="149"/>
        <end position="158"/>
    </location>
</feature>
<evidence type="ECO:0000313" key="5">
    <source>
        <dbReference type="Proteomes" id="UP000323653"/>
    </source>
</evidence>
<feature type="domain" description="Glycosyl transferase family 1" evidence="2">
    <location>
        <begin position="533"/>
        <end position="626"/>
    </location>
</feature>
<protein>
    <submittedName>
        <fullName evidence="4">Glycosyltransferase</fullName>
    </submittedName>
</protein>
<feature type="region of interest" description="Disordered" evidence="1">
    <location>
        <begin position="34"/>
        <end position="178"/>
    </location>
</feature>
<feature type="compositionally biased region" description="Basic and acidic residues" evidence="1">
    <location>
        <begin position="452"/>
        <end position="472"/>
    </location>
</feature>
<evidence type="ECO:0000313" key="4">
    <source>
        <dbReference type="EMBL" id="QEK50317.1"/>
    </source>
</evidence>
<feature type="compositionally biased region" description="Basic and acidic residues" evidence="1">
    <location>
        <begin position="65"/>
        <end position="77"/>
    </location>
</feature>
<dbReference type="Pfam" id="PF00534">
    <property type="entry name" value="Glycos_transf_1"/>
    <property type="match status" value="1"/>
</dbReference>
<evidence type="ECO:0000259" key="2">
    <source>
        <dbReference type="Pfam" id="PF00534"/>
    </source>
</evidence>
<dbReference type="GO" id="GO:0016757">
    <property type="term" value="F:glycosyltransferase activity"/>
    <property type="evidence" value="ECO:0007669"/>
    <property type="project" value="InterPro"/>
</dbReference>
<feature type="domain" description="Glycosyltransferase subfamily 4-like N-terminal" evidence="3">
    <location>
        <begin position="203"/>
        <end position="337"/>
    </location>
</feature>
<dbReference type="Gene3D" id="3.40.50.2000">
    <property type="entry name" value="Glycogen Phosphorylase B"/>
    <property type="match status" value="3"/>
</dbReference>
<feature type="compositionally biased region" description="Basic and acidic residues" evidence="1">
    <location>
        <begin position="480"/>
        <end position="528"/>
    </location>
</feature>
<evidence type="ECO:0000256" key="1">
    <source>
        <dbReference type="SAM" id="MobiDB-lite"/>
    </source>
</evidence>
<sequence length="665" mass="75478">MKILHITASYKPAYVYGGPVMSVAKLCEEIQAESERRGLGSPVTEDRSLAAHNPELATGNSELETDGRSPMTEDRRPQRNSLIDTKLETGNSELETDGRSPMTEDRRPQRNSLIDTKLETGNSELETDGRSPMTDDHSLTAHNPELATDNWQPTTRSPMTEDGRLEGDSRTGLGNGGFDSAQPDKMIISVYTTLANGKEELPYQNGETKMVDGVEVSYFKRITKDHSHFSPALLWHLWKTVKQFDVVHIHAWWNLVTMPACLIALCRGVKVVLSPRGTLSLYSFEKDKSLLKKVFHQLLGKHLLNACYFHTTSAKEAGDTQALLKPKSIFNIPNFVKLPWEKKLNKKEKIDCTLKLIFLSRIEEKKGLELLFEVLNELDFPWELSVVGDGEMEYVERLKSEDGGPKSADRRLDGEQQEVISDVERLKLEEDRGPKSADRRLDGEQIEGISDVERLKLEEDRGPQSADRRLDGEQIEGISDVERFKSEDRGPKSADRRLDGERQEVVREVESWERRPNTEEGRLGGEQHEVISEDGIKKKSFAKRVHWLGPVYGDEKFDLLAAHDLFVLPSYDENFANVVIESLYSGTPVLITENVGLSDYVKEKDLGWVCKRTAPALKESLIKAYKAIINRDIAFNGLQNTIRKDYEEGNILHHYQTMYHYINTH</sequence>